<dbReference type="SUPFAM" id="SSF46785">
    <property type="entry name" value="Winged helix' DNA-binding domain"/>
    <property type="match status" value="1"/>
</dbReference>
<dbReference type="Gene3D" id="3.30.450.40">
    <property type="match status" value="2"/>
</dbReference>
<dbReference type="Proteomes" id="UP000502549">
    <property type="component" value="Chromosome"/>
</dbReference>
<evidence type="ECO:0000313" key="6">
    <source>
        <dbReference type="EMBL" id="QJP09113.1"/>
    </source>
</evidence>
<dbReference type="GO" id="GO:0003677">
    <property type="term" value="F:DNA binding"/>
    <property type="evidence" value="ECO:0007669"/>
    <property type="project" value="UniProtKB-KW"/>
</dbReference>
<dbReference type="InterPro" id="IPR050707">
    <property type="entry name" value="HTH_MetabolicPath_Reg"/>
</dbReference>
<dbReference type="PANTHER" id="PTHR30136">
    <property type="entry name" value="HELIX-TURN-HELIX TRANSCRIPTIONAL REGULATOR, ICLR FAMILY"/>
    <property type="match status" value="1"/>
</dbReference>
<dbReference type="SMART" id="SM00346">
    <property type="entry name" value="HTH_ICLR"/>
    <property type="match status" value="1"/>
</dbReference>
<dbReference type="SUPFAM" id="SSF55781">
    <property type="entry name" value="GAF domain-like"/>
    <property type="match status" value="1"/>
</dbReference>
<feature type="domain" description="IclR-ED" evidence="5">
    <location>
        <begin position="78"/>
        <end position="241"/>
    </location>
</feature>
<evidence type="ECO:0000256" key="2">
    <source>
        <dbReference type="ARBA" id="ARBA00023125"/>
    </source>
</evidence>
<dbReference type="PROSITE" id="PS51077">
    <property type="entry name" value="HTH_ICLR"/>
    <property type="match status" value="1"/>
</dbReference>
<dbReference type="AlphaFoldDB" id="A0A7Z3BLH0"/>
<evidence type="ECO:0000256" key="3">
    <source>
        <dbReference type="ARBA" id="ARBA00023163"/>
    </source>
</evidence>
<proteinExistence type="predicted"/>
<dbReference type="InterPro" id="IPR005471">
    <property type="entry name" value="Tscrpt_reg_IclR_N"/>
</dbReference>
<evidence type="ECO:0000313" key="7">
    <source>
        <dbReference type="Proteomes" id="UP000502549"/>
    </source>
</evidence>
<dbReference type="InterPro" id="IPR036388">
    <property type="entry name" value="WH-like_DNA-bd_sf"/>
</dbReference>
<dbReference type="PROSITE" id="PS51078">
    <property type="entry name" value="ICLR_ED"/>
    <property type="match status" value="1"/>
</dbReference>
<reference evidence="6 7" key="1">
    <citation type="submission" date="2020-02" db="EMBL/GenBank/DDBJ databases">
        <title>Complete genome sequence of Pseudomonas multiresinivorans ORNL1.</title>
        <authorList>
            <person name="Podar M."/>
        </authorList>
    </citation>
    <scope>NUCLEOTIDE SEQUENCE [LARGE SCALE GENOMIC DNA]</scope>
    <source>
        <strain evidence="7">populi</strain>
    </source>
</reference>
<keyword evidence="7" id="KW-1185">Reference proteome</keyword>
<evidence type="ECO:0000259" key="5">
    <source>
        <dbReference type="PROSITE" id="PS51078"/>
    </source>
</evidence>
<organism evidence="6 7">
    <name type="scientific">Pseudomonas multiresinivorans</name>
    <dbReference type="NCBI Taxonomy" id="95301"/>
    <lineage>
        <taxon>Bacteria</taxon>
        <taxon>Pseudomonadati</taxon>
        <taxon>Pseudomonadota</taxon>
        <taxon>Gammaproteobacteria</taxon>
        <taxon>Pseudomonadales</taxon>
        <taxon>Pseudomonadaceae</taxon>
        <taxon>Pseudomonas</taxon>
    </lineage>
</organism>
<dbReference type="InterPro" id="IPR036390">
    <property type="entry name" value="WH_DNA-bd_sf"/>
</dbReference>
<keyword evidence="3" id="KW-0804">Transcription</keyword>
<dbReference type="Gene3D" id="1.10.10.10">
    <property type="entry name" value="Winged helix-like DNA-binding domain superfamily/Winged helix DNA-binding domain"/>
    <property type="match status" value="1"/>
</dbReference>
<dbReference type="GO" id="GO:0003700">
    <property type="term" value="F:DNA-binding transcription factor activity"/>
    <property type="evidence" value="ECO:0007669"/>
    <property type="project" value="TreeGrafter"/>
</dbReference>
<protein>
    <submittedName>
        <fullName evidence="6">IclR family transcriptional regulator</fullName>
    </submittedName>
</protein>
<keyword evidence="1" id="KW-0805">Transcription regulation</keyword>
<dbReference type="RefSeq" id="WP_169938762.1">
    <property type="nucleotide sequence ID" value="NZ_CP048833.1"/>
</dbReference>
<dbReference type="Pfam" id="PF09339">
    <property type="entry name" value="HTH_IclR"/>
    <property type="match status" value="1"/>
</dbReference>
<name>A0A7Z3BLH0_9PSED</name>
<dbReference type="InterPro" id="IPR029016">
    <property type="entry name" value="GAF-like_dom_sf"/>
</dbReference>
<dbReference type="PANTHER" id="PTHR30136:SF8">
    <property type="entry name" value="TRANSCRIPTIONAL REGULATORY PROTEIN"/>
    <property type="match status" value="1"/>
</dbReference>
<dbReference type="GO" id="GO:0045892">
    <property type="term" value="P:negative regulation of DNA-templated transcription"/>
    <property type="evidence" value="ECO:0007669"/>
    <property type="project" value="TreeGrafter"/>
</dbReference>
<evidence type="ECO:0000256" key="1">
    <source>
        <dbReference type="ARBA" id="ARBA00023015"/>
    </source>
</evidence>
<evidence type="ECO:0000259" key="4">
    <source>
        <dbReference type="PROSITE" id="PS51077"/>
    </source>
</evidence>
<keyword evidence="2" id="KW-0238">DNA-binding</keyword>
<dbReference type="KEGG" id="pmui:G4G71_14965"/>
<sequence>MNEAEDSVPTKGAKVQSAEVGTQILKALADLAPSTSLKRLGEYLDMPAAKVHRYLQALIASGFAEQDPVTNHYGLGREALYVGLAAIRRLDVVKVASPALAELRDTLGQTCFLAIWGSHGPTVVQVEPAQGMVTLVTQVGSVLPLHGSSTGLVFAAFKAGLEEGADQAVLGSIRSEGLHAIHGLLMPGVNALSVPLFKTGRELAGVITVVGSQASFAAEAHGEAARTLLAMARQVSLRMGGDIWDYDAPGGPLPNPLPEGRGD</sequence>
<accession>A0A7Z3BLH0</accession>
<gene>
    <name evidence="6" type="ORF">G4G71_14965</name>
</gene>
<dbReference type="EMBL" id="CP048833">
    <property type="protein sequence ID" value="QJP09113.1"/>
    <property type="molecule type" value="Genomic_DNA"/>
</dbReference>
<dbReference type="InterPro" id="IPR014757">
    <property type="entry name" value="Tscrpt_reg_IclR_C"/>
</dbReference>
<dbReference type="Pfam" id="PF01614">
    <property type="entry name" value="IclR_C"/>
    <property type="match status" value="1"/>
</dbReference>
<feature type="domain" description="HTH iclR-type" evidence="4">
    <location>
        <begin position="15"/>
        <end position="77"/>
    </location>
</feature>